<dbReference type="EMBL" id="AGBW02014627">
    <property type="protein sequence ID" value="OWR41309.1"/>
    <property type="molecule type" value="Genomic_DNA"/>
</dbReference>
<sequence length="138" mass="16137">MCINHQVSELKKLRSLVKESDTIRILSVAQFRPEKDHPLMLQAIYELRNLLIKNEVLWNKIRLVLVGSCRNAEDEERVRNLKDLAKHLAIDENVQFIVNAPYSTLLNLYQNSTLAIHAMWNEHFGISEENIQKPTKYI</sequence>
<dbReference type="KEGG" id="dpl:KGM_213320"/>
<dbReference type="SUPFAM" id="SSF53756">
    <property type="entry name" value="UDP-Glycosyltransferase/glycogen phosphorylase"/>
    <property type="match status" value="1"/>
</dbReference>
<name>A0A212EIJ6_DANPL</name>
<dbReference type="InterPro" id="IPR038013">
    <property type="entry name" value="ALG11"/>
</dbReference>
<dbReference type="InterPro" id="IPR001296">
    <property type="entry name" value="Glyco_trans_1"/>
</dbReference>
<evidence type="ECO:0000313" key="2">
    <source>
        <dbReference type="EMBL" id="OWR41309.1"/>
    </source>
</evidence>
<dbReference type="Pfam" id="PF00534">
    <property type="entry name" value="Glycos_transf_1"/>
    <property type="match status" value="1"/>
</dbReference>
<dbReference type="GO" id="GO:0006487">
    <property type="term" value="P:protein N-linked glycosylation"/>
    <property type="evidence" value="ECO:0007669"/>
    <property type="project" value="TreeGrafter"/>
</dbReference>
<dbReference type="AlphaFoldDB" id="A0A212EIJ6"/>
<dbReference type="GO" id="GO:0004377">
    <property type="term" value="F:GDP-Man:Man(3)GlcNAc(2)-PP-Dol alpha-1,2-mannosyltransferase activity"/>
    <property type="evidence" value="ECO:0007669"/>
    <property type="project" value="InterPro"/>
</dbReference>
<accession>A0A212EIJ6</accession>
<dbReference type="STRING" id="278856.A0A212EIJ6"/>
<keyword evidence="3" id="KW-1185">Reference proteome</keyword>
<keyword evidence="2" id="KW-0808">Transferase</keyword>
<keyword evidence="1" id="KW-0328">Glycosyltransferase</keyword>
<gene>
    <name evidence="2" type="ORF">KGM_213320</name>
</gene>
<comment type="caution">
    <text evidence="2">The sequence shown here is derived from an EMBL/GenBank/DDBJ whole genome shotgun (WGS) entry which is preliminary data.</text>
</comment>
<dbReference type="GO" id="GO:0005789">
    <property type="term" value="C:endoplasmic reticulum membrane"/>
    <property type="evidence" value="ECO:0007669"/>
    <property type="project" value="TreeGrafter"/>
</dbReference>
<evidence type="ECO:0000313" key="3">
    <source>
        <dbReference type="Proteomes" id="UP000007151"/>
    </source>
</evidence>
<reference evidence="2 3" key="1">
    <citation type="journal article" date="2011" name="Cell">
        <title>The monarch butterfly genome yields insights into long-distance migration.</title>
        <authorList>
            <person name="Zhan S."/>
            <person name="Merlin C."/>
            <person name="Boore J.L."/>
            <person name="Reppert S.M."/>
        </authorList>
    </citation>
    <scope>NUCLEOTIDE SEQUENCE [LARGE SCALE GENOMIC DNA]</scope>
    <source>
        <strain evidence="2">F-2</strain>
    </source>
</reference>
<dbReference type="PANTHER" id="PTHR45919:SF1">
    <property type="entry name" value="GDP-MAN:MAN(3)GLCNAC(2)-PP-DOL ALPHA-1,2-MANNOSYLTRANSFERASE"/>
    <property type="match status" value="1"/>
</dbReference>
<organism evidence="2 3">
    <name type="scientific">Danaus plexippus plexippus</name>
    <dbReference type="NCBI Taxonomy" id="278856"/>
    <lineage>
        <taxon>Eukaryota</taxon>
        <taxon>Metazoa</taxon>
        <taxon>Ecdysozoa</taxon>
        <taxon>Arthropoda</taxon>
        <taxon>Hexapoda</taxon>
        <taxon>Insecta</taxon>
        <taxon>Pterygota</taxon>
        <taxon>Neoptera</taxon>
        <taxon>Endopterygota</taxon>
        <taxon>Lepidoptera</taxon>
        <taxon>Glossata</taxon>
        <taxon>Ditrysia</taxon>
        <taxon>Papilionoidea</taxon>
        <taxon>Nymphalidae</taxon>
        <taxon>Danainae</taxon>
        <taxon>Danaini</taxon>
        <taxon>Danaina</taxon>
        <taxon>Danaus</taxon>
        <taxon>Danaus</taxon>
    </lineage>
</organism>
<evidence type="ECO:0000256" key="1">
    <source>
        <dbReference type="ARBA" id="ARBA00022676"/>
    </source>
</evidence>
<protein>
    <submittedName>
        <fullName evidence="2">Glycosyl transferase</fullName>
    </submittedName>
</protein>
<dbReference type="PANTHER" id="PTHR45919">
    <property type="entry name" value="GDP-MAN:MAN(3)GLCNAC(2)-PP-DOL ALPHA-1,2-MANNOSYLTRANSFERASE"/>
    <property type="match status" value="1"/>
</dbReference>
<dbReference type="OrthoDB" id="2276068at2759"/>
<dbReference type="Gene3D" id="3.40.50.2000">
    <property type="entry name" value="Glycogen Phosphorylase B"/>
    <property type="match status" value="1"/>
</dbReference>
<proteinExistence type="predicted"/>
<dbReference type="Proteomes" id="UP000007151">
    <property type="component" value="Unassembled WGS sequence"/>
</dbReference>